<dbReference type="RefSeq" id="WP_090173125.1">
    <property type="nucleotide sequence ID" value="NZ_FOFB01000038.1"/>
</dbReference>
<dbReference type="STRING" id="478744.SAMN05444359_13826"/>
<sequence length="252" mass="27961">MRYLYLYLIAMLLGLSVGLFAQADHFRVSVGGGPTAFMEANRGTGLAGALTLNYHVVIGEKTSFFFGAGLQYGAIQSASASGDPVPCNFPLGLKVATFFQSETYTTHSLLYTNQLGLERRLGKFALQLSFLPSYRLRDRIDYSEIISFDRTGQPDQRSEISIKPGERIADDATEWTIDYSTKFHIQGGVEVTYQLADRLAIGLGYRRGLTEYRLVNKTVSVCGVAGCEEVDFERSSFDIRSGSGFLMMRFKL</sequence>
<gene>
    <name evidence="1" type="ORF">SAMN05444359_13826</name>
</gene>
<dbReference type="AlphaFoldDB" id="A0A1H9NN16"/>
<proteinExistence type="predicted"/>
<keyword evidence="2" id="KW-1185">Reference proteome</keyword>
<organism evidence="1 2">
    <name type="scientific">Neolewinella agarilytica</name>
    <dbReference type="NCBI Taxonomy" id="478744"/>
    <lineage>
        <taxon>Bacteria</taxon>
        <taxon>Pseudomonadati</taxon>
        <taxon>Bacteroidota</taxon>
        <taxon>Saprospiria</taxon>
        <taxon>Saprospirales</taxon>
        <taxon>Lewinellaceae</taxon>
        <taxon>Neolewinella</taxon>
    </lineage>
</organism>
<accession>A0A1H9NN16</accession>
<dbReference type="InParanoid" id="A0A1H9NN16"/>
<evidence type="ECO:0008006" key="3">
    <source>
        <dbReference type="Google" id="ProtNLM"/>
    </source>
</evidence>
<reference evidence="2" key="1">
    <citation type="submission" date="2016-10" db="EMBL/GenBank/DDBJ databases">
        <authorList>
            <person name="Varghese N."/>
            <person name="Submissions S."/>
        </authorList>
    </citation>
    <scope>NUCLEOTIDE SEQUENCE [LARGE SCALE GENOMIC DNA]</scope>
    <source>
        <strain evidence="2">DSM 24740</strain>
    </source>
</reference>
<name>A0A1H9NN16_9BACT</name>
<evidence type="ECO:0000313" key="2">
    <source>
        <dbReference type="Proteomes" id="UP000199021"/>
    </source>
</evidence>
<dbReference type="Proteomes" id="UP000199021">
    <property type="component" value="Unassembled WGS sequence"/>
</dbReference>
<dbReference type="OrthoDB" id="9845933at2"/>
<dbReference type="EMBL" id="FOFB01000038">
    <property type="protein sequence ID" value="SER37338.1"/>
    <property type="molecule type" value="Genomic_DNA"/>
</dbReference>
<protein>
    <recommendedName>
        <fullName evidence="3">Outer membrane protein beta-barrel domain-containing protein</fullName>
    </recommendedName>
</protein>
<evidence type="ECO:0000313" key="1">
    <source>
        <dbReference type="EMBL" id="SER37338.1"/>
    </source>
</evidence>